<protein>
    <submittedName>
        <fullName evidence="1">Uncharacterized protein</fullName>
    </submittedName>
</protein>
<reference evidence="1" key="1">
    <citation type="submission" date="2018-05" db="EMBL/GenBank/DDBJ databases">
        <authorList>
            <person name="Lanie J.A."/>
            <person name="Ng W.-L."/>
            <person name="Kazmierczak K.M."/>
            <person name="Andrzejewski T.M."/>
            <person name="Davidsen T.M."/>
            <person name="Wayne K.J."/>
            <person name="Tettelin H."/>
            <person name="Glass J.I."/>
            <person name="Rusch D."/>
            <person name="Podicherti R."/>
            <person name="Tsui H.-C.T."/>
            <person name="Winkler M.E."/>
        </authorList>
    </citation>
    <scope>NUCLEOTIDE SEQUENCE</scope>
</reference>
<organism evidence="1">
    <name type="scientific">marine metagenome</name>
    <dbReference type="NCBI Taxonomy" id="408172"/>
    <lineage>
        <taxon>unclassified sequences</taxon>
        <taxon>metagenomes</taxon>
        <taxon>ecological metagenomes</taxon>
    </lineage>
</organism>
<dbReference type="EMBL" id="UINC01016392">
    <property type="protein sequence ID" value="SVA68276.1"/>
    <property type="molecule type" value="Genomic_DNA"/>
</dbReference>
<dbReference type="AlphaFoldDB" id="A0A381XTZ9"/>
<name>A0A381XTZ9_9ZZZZ</name>
<feature type="non-terminal residue" evidence="1">
    <location>
        <position position="1"/>
    </location>
</feature>
<proteinExistence type="predicted"/>
<sequence length="27" mass="2988">KQAPVNAAVVYNDLDRVGRGLYRLRSG</sequence>
<evidence type="ECO:0000313" key="1">
    <source>
        <dbReference type="EMBL" id="SVA68276.1"/>
    </source>
</evidence>
<accession>A0A381XTZ9</accession>
<gene>
    <name evidence="1" type="ORF">METZ01_LOCUS121130</name>
</gene>